<comment type="caution">
    <text evidence="1">The sequence shown here is derived from an EMBL/GenBank/DDBJ whole genome shotgun (WGS) entry which is preliminary data.</text>
</comment>
<dbReference type="SUPFAM" id="SSF51569">
    <property type="entry name" value="Aldolase"/>
    <property type="match status" value="1"/>
</dbReference>
<dbReference type="Gene3D" id="3.20.20.70">
    <property type="entry name" value="Aldolase class I"/>
    <property type="match status" value="1"/>
</dbReference>
<evidence type="ECO:0000313" key="2">
    <source>
        <dbReference type="Proteomes" id="UP000029033"/>
    </source>
</evidence>
<name>A0A087DIX0_9BIFI</name>
<dbReference type="eggNOG" id="COG0329">
    <property type="taxonomic scope" value="Bacteria"/>
</dbReference>
<dbReference type="RefSeq" id="WP_033519414.1">
    <property type="nucleotide sequence ID" value="NZ_CAUPKV010000001.1"/>
</dbReference>
<protein>
    <recommendedName>
        <fullName evidence="3">Dihydrodipicolinate synthase family protein</fullName>
    </recommendedName>
</protein>
<dbReference type="STRING" id="158787.BSCA_0501"/>
<dbReference type="InterPro" id="IPR013785">
    <property type="entry name" value="Aldolase_TIM"/>
</dbReference>
<accession>A0A087DIX0</accession>
<evidence type="ECO:0000313" key="1">
    <source>
        <dbReference type="EMBL" id="KFI95470.1"/>
    </source>
</evidence>
<gene>
    <name evidence="1" type="ORF">BSCA_0501</name>
</gene>
<dbReference type="InterPro" id="IPR009334">
    <property type="entry name" value="DUF993"/>
</dbReference>
<reference evidence="1 2" key="1">
    <citation type="submission" date="2014-03" db="EMBL/GenBank/DDBJ databases">
        <title>Genomics of Bifidobacteria.</title>
        <authorList>
            <person name="Ventura M."/>
            <person name="Milani C."/>
            <person name="Lugli G.A."/>
        </authorList>
    </citation>
    <scope>NUCLEOTIDE SEQUENCE [LARGE SCALE GENOMIC DNA]</scope>
    <source>
        <strain evidence="1 2">LMG 21589</strain>
    </source>
</reference>
<organism evidence="1 2">
    <name type="scientific">Bifidobacterium scardovii</name>
    <dbReference type="NCBI Taxonomy" id="158787"/>
    <lineage>
        <taxon>Bacteria</taxon>
        <taxon>Bacillati</taxon>
        <taxon>Actinomycetota</taxon>
        <taxon>Actinomycetes</taxon>
        <taxon>Bifidobacteriales</taxon>
        <taxon>Bifidobacteriaceae</taxon>
        <taxon>Bifidobacterium</taxon>
    </lineage>
</organism>
<dbReference type="OrthoDB" id="9805272at2"/>
<dbReference type="EMBL" id="JGZO01000002">
    <property type="protein sequence ID" value="KFI95470.1"/>
    <property type="molecule type" value="Genomic_DNA"/>
</dbReference>
<dbReference type="Pfam" id="PF06187">
    <property type="entry name" value="DUF993"/>
    <property type="match status" value="1"/>
</dbReference>
<evidence type="ECO:0008006" key="3">
    <source>
        <dbReference type="Google" id="ProtNLM"/>
    </source>
</evidence>
<dbReference type="GeneID" id="85165460"/>
<sequence>MSTFTLIDKNGATRKVEANPAPAFSKPTAPLKSRIAYAAAHVVPVAWADNTPGRPAEVDWESTIGFRRMVWSWGLGVADCMDTAQRNLGMDWAATAELMRRSGAAAKEYADKEGWGRSVADLVSVGVNTDQLEQGGDYTLAQIVDAYLEQLSVCEEAGDGPVIMCSRHLCRTAQSPADYIKVYDEVIGAAKSPVILHWLGEVFDAQLHGYFGSADWREASKTVLAIIEHNPGKVRGVKMSLLDADSERYMRAMLPEGTMMLTGDDFHYVDLIKDAEQDDPKTGKRAVMHSNALLGAFSVLAPHASAAIQALDRGDAAEYLRILEPTQALAQQVFVHPTEFYKTSVAFMSWLNGHQPAFQMVGGLQSARSLPNLSCVVELANSCGAFETPDLAAKRWNALLAINGIAR</sequence>
<dbReference type="Proteomes" id="UP000029033">
    <property type="component" value="Unassembled WGS sequence"/>
</dbReference>
<dbReference type="AlphaFoldDB" id="A0A087DIX0"/>
<keyword evidence="2" id="KW-1185">Reference proteome</keyword>
<proteinExistence type="predicted"/>